<reference evidence="1" key="1">
    <citation type="journal article" date="2023" name="Plant J.">
        <title>Genome sequences and population genomics provide insights into the demographic history, inbreeding, and mutation load of two 'living fossil' tree species of Dipteronia.</title>
        <authorList>
            <person name="Feng Y."/>
            <person name="Comes H.P."/>
            <person name="Chen J."/>
            <person name="Zhu S."/>
            <person name="Lu R."/>
            <person name="Zhang X."/>
            <person name="Li P."/>
            <person name="Qiu J."/>
            <person name="Olsen K.M."/>
            <person name="Qiu Y."/>
        </authorList>
    </citation>
    <scope>NUCLEOTIDE SEQUENCE</scope>
    <source>
        <strain evidence="1">KIB01</strain>
    </source>
</reference>
<gene>
    <name evidence="1" type="ORF">Ddye_028230</name>
</gene>
<sequence>MTYSFPIYINIEGTPMTNNKKPKMESLWCNLLGNILISIIEHLYYIHQIYFLVVCKDWLSKIYGLVKHSYNFPWILAASIENTLTREFVSNSNQCYLHDPIHKQKSTIENQILDGAHIHDSKFGWLLLSKNIKSTYFFSFYSRFTNKVIKLPALNIEISAGKIFTDAMATFSTAPTSWDCVIWVVSTEPPKKDPLGFKPEYFEEFCMSTCSPGGGKTWNNVFLGTNGYKYNTLNSRIAHVDRVVYFTFDDIDSIQVVMGAFKPGLREWKAYPCLRAYFMEYLIESEDDENLLTFYYDYHNEI</sequence>
<dbReference type="PANTHER" id="PTHR33127:SF5">
    <property type="entry name" value="TRANSMEMBRANE PROTEIN"/>
    <property type="match status" value="1"/>
</dbReference>
<dbReference type="AlphaFoldDB" id="A0AAD9TRH8"/>
<organism evidence="1 2">
    <name type="scientific">Dipteronia dyeriana</name>
    <dbReference type="NCBI Taxonomy" id="168575"/>
    <lineage>
        <taxon>Eukaryota</taxon>
        <taxon>Viridiplantae</taxon>
        <taxon>Streptophyta</taxon>
        <taxon>Embryophyta</taxon>
        <taxon>Tracheophyta</taxon>
        <taxon>Spermatophyta</taxon>
        <taxon>Magnoliopsida</taxon>
        <taxon>eudicotyledons</taxon>
        <taxon>Gunneridae</taxon>
        <taxon>Pentapetalae</taxon>
        <taxon>rosids</taxon>
        <taxon>malvids</taxon>
        <taxon>Sapindales</taxon>
        <taxon>Sapindaceae</taxon>
        <taxon>Hippocastanoideae</taxon>
        <taxon>Acereae</taxon>
        <taxon>Dipteronia</taxon>
    </lineage>
</organism>
<name>A0AAD9TRH8_9ROSI</name>
<evidence type="ECO:0000313" key="2">
    <source>
        <dbReference type="Proteomes" id="UP001280121"/>
    </source>
</evidence>
<comment type="caution">
    <text evidence="1">The sequence shown here is derived from an EMBL/GenBank/DDBJ whole genome shotgun (WGS) entry which is preliminary data.</text>
</comment>
<evidence type="ECO:0000313" key="1">
    <source>
        <dbReference type="EMBL" id="KAK2640435.1"/>
    </source>
</evidence>
<dbReference type="PANTHER" id="PTHR33127">
    <property type="entry name" value="TRANSMEMBRANE PROTEIN"/>
    <property type="match status" value="1"/>
</dbReference>
<accession>A0AAD9TRH8</accession>
<protein>
    <submittedName>
        <fullName evidence="1">Uncharacterized protein</fullName>
    </submittedName>
</protein>
<proteinExistence type="predicted"/>
<dbReference type="Proteomes" id="UP001280121">
    <property type="component" value="Unassembled WGS sequence"/>
</dbReference>
<dbReference type="EMBL" id="JANJYI010000008">
    <property type="protein sequence ID" value="KAK2640435.1"/>
    <property type="molecule type" value="Genomic_DNA"/>
</dbReference>
<keyword evidence="2" id="KW-1185">Reference proteome</keyword>